<feature type="signal peptide" evidence="1">
    <location>
        <begin position="1"/>
        <end position="21"/>
    </location>
</feature>
<protein>
    <submittedName>
        <fullName evidence="2">Pilus assembly protein CpaD</fullName>
    </submittedName>
</protein>
<dbReference type="Proteomes" id="UP000282977">
    <property type="component" value="Unassembled WGS sequence"/>
</dbReference>
<dbReference type="Pfam" id="PF09476">
    <property type="entry name" value="Pilus_CpaD"/>
    <property type="match status" value="1"/>
</dbReference>
<reference evidence="2 3" key="1">
    <citation type="submission" date="2019-01" db="EMBL/GenBank/DDBJ databases">
        <authorList>
            <person name="Chen W.-M."/>
        </authorList>
    </citation>
    <scope>NUCLEOTIDE SEQUENCE [LARGE SCALE GENOMIC DNA]</scope>
    <source>
        <strain evidence="2 3">TLA-22</strain>
    </source>
</reference>
<keyword evidence="3" id="KW-1185">Reference proteome</keyword>
<dbReference type="RefSeq" id="WP_127690359.1">
    <property type="nucleotide sequence ID" value="NZ_RZUL01000002.1"/>
</dbReference>
<comment type="caution">
    <text evidence="2">The sequence shown here is derived from an EMBL/GenBank/DDBJ whole genome shotgun (WGS) entry which is preliminary data.</text>
</comment>
<accession>A0A437JA50</accession>
<dbReference type="AlphaFoldDB" id="A0A437JA50"/>
<dbReference type="EMBL" id="RZUL01000002">
    <property type="protein sequence ID" value="RVT42182.1"/>
    <property type="molecule type" value="Genomic_DNA"/>
</dbReference>
<evidence type="ECO:0000313" key="3">
    <source>
        <dbReference type="Proteomes" id="UP000282977"/>
    </source>
</evidence>
<feature type="chain" id="PRO_5019232980" evidence="1">
    <location>
        <begin position="22"/>
        <end position="227"/>
    </location>
</feature>
<keyword evidence="1" id="KW-0732">Signal</keyword>
<proteinExistence type="predicted"/>
<dbReference type="OrthoDB" id="9802674at2"/>
<evidence type="ECO:0000313" key="2">
    <source>
        <dbReference type="EMBL" id="RVT42182.1"/>
    </source>
</evidence>
<gene>
    <name evidence="2" type="ORF">ENE74_08195</name>
</gene>
<evidence type="ECO:0000256" key="1">
    <source>
        <dbReference type="SAM" id="SignalP"/>
    </source>
</evidence>
<organism evidence="2 3">
    <name type="scientific">Sphingobium algorifonticola</name>
    <dbReference type="NCBI Taxonomy" id="2008318"/>
    <lineage>
        <taxon>Bacteria</taxon>
        <taxon>Pseudomonadati</taxon>
        <taxon>Pseudomonadota</taxon>
        <taxon>Alphaproteobacteria</taxon>
        <taxon>Sphingomonadales</taxon>
        <taxon>Sphingomonadaceae</taxon>
        <taxon>Sphingobium</taxon>
    </lineage>
</organism>
<sequence>MTSIKTSGLKTSGLRLAIACAALLPLAACNNATIGAANRGLDSVHQPVVAYTSFNYDVQVGGNGDLTPAEAYRLEGWLQSIGIGYGDRISVAPDGGYYGPGVRDGIANVIGRHGLLIEEDPAIANGAAPEGAVRLVVRRASASVPGCPDWTDKAETDGNAATSRNFGCGANSNLAAMVANPEDLVRGQTGQSALRTATSNRAIQTYREKQPTGAGDLKTMTATTGGN</sequence>
<dbReference type="InterPro" id="IPR019027">
    <property type="entry name" value="Pilus_biogenesis_CpaD-related"/>
</dbReference>
<name>A0A437JA50_9SPHN</name>